<protein>
    <submittedName>
        <fullName evidence="6">Helix-turn-helix domain protein</fullName>
    </submittedName>
</protein>
<dbReference type="Gene3D" id="1.10.10.60">
    <property type="entry name" value="Homeodomain-like"/>
    <property type="match status" value="1"/>
</dbReference>
<dbReference type="PANTHER" id="PTHR43280">
    <property type="entry name" value="ARAC-FAMILY TRANSCRIPTIONAL REGULATOR"/>
    <property type="match status" value="1"/>
</dbReference>
<sequence>MIFIPLPFVAVLALLLLLIAMLRNRELVHQHWPFMLVIFLSAVQSTLVGLRWGYEITALRMISPMIASCLPPLVYLGFRNLIHREKSSKRPAFWSAVALPCLITALLFFAPELLDAALFAIFVFFASALLYMGGAGPDRLEEARFDGAIAAHRALIIAAISLYFSALFDVAVLLDASWNGGKHTAFIISNANLIGLFLIGLTALVASHAITAPLPESREDASELSAQDHDILLRIKVLLDETRLYQNENLNLTRLARKSGIPSRQISTAINRVSGENVSRFINNYRINEACRLLRETDMPITSIMLEAGFQTKSNFSREFRRVTTTTPSLWRENRRTEACVSK</sequence>
<dbReference type="SUPFAM" id="SSF46689">
    <property type="entry name" value="Homeodomain-like"/>
    <property type="match status" value="1"/>
</dbReference>
<evidence type="ECO:0000259" key="5">
    <source>
        <dbReference type="PROSITE" id="PS01124"/>
    </source>
</evidence>
<dbReference type="SMART" id="SM00342">
    <property type="entry name" value="HTH_ARAC"/>
    <property type="match status" value="1"/>
</dbReference>
<evidence type="ECO:0000256" key="4">
    <source>
        <dbReference type="SAM" id="Phobius"/>
    </source>
</evidence>
<feature type="transmembrane region" description="Helical" evidence="4">
    <location>
        <begin position="116"/>
        <end position="133"/>
    </location>
</feature>
<evidence type="ECO:0000313" key="6">
    <source>
        <dbReference type="EMBL" id="OYR19923.1"/>
    </source>
</evidence>
<dbReference type="PANTHER" id="PTHR43280:SF29">
    <property type="entry name" value="ARAC-FAMILY TRANSCRIPTIONAL REGULATOR"/>
    <property type="match status" value="1"/>
</dbReference>
<feature type="transmembrane region" description="Helical" evidence="4">
    <location>
        <begin position="34"/>
        <end position="52"/>
    </location>
</feature>
<dbReference type="GO" id="GO:0003700">
    <property type="term" value="F:DNA-binding transcription factor activity"/>
    <property type="evidence" value="ECO:0007669"/>
    <property type="project" value="InterPro"/>
</dbReference>
<accession>A0A256FYK3</accession>
<keyword evidence="4" id="KW-0812">Transmembrane</keyword>
<keyword evidence="7" id="KW-1185">Reference proteome</keyword>
<comment type="caution">
    <text evidence="6">The sequence shown here is derived from an EMBL/GenBank/DDBJ whole genome shotgun (WGS) entry which is preliminary data.</text>
</comment>
<feature type="transmembrane region" description="Helical" evidence="4">
    <location>
        <begin position="186"/>
        <end position="210"/>
    </location>
</feature>
<dbReference type="Pfam" id="PF12833">
    <property type="entry name" value="HTH_18"/>
    <property type="match status" value="1"/>
</dbReference>
<feature type="transmembrane region" description="Helical" evidence="4">
    <location>
        <begin position="154"/>
        <end position="174"/>
    </location>
</feature>
<dbReference type="InterPro" id="IPR018060">
    <property type="entry name" value="HTH_AraC"/>
</dbReference>
<proteinExistence type="predicted"/>
<dbReference type="RefSeq" id="WP_094506544.1">
    <property type="nucleotide sequence ID" value="NZ_JBHEEK010000001.1"/>
</dbReference>
<feature type="transmembrane region" description="Helical" evidence="4">
    <location>
        <begin position="6"/>
        <end position="22"/>
    </location>
</feature>
<evidence type="ECO:0000313" key="7">
    <source>
        <dbReference type="Proteomes" id="UP000215590"/>
    </source>
</evidence>
<feature type="domain" description="HTH araC/xylS-type" evidence="5">
    <location>
        <begin position="229"/>
        <end position="334"/>
    </location>
</feature>
<dbReference type="AlphaFoldDB" id="A0A256FYK3"/>
<evidence type="ECO:0000256" key="1">
    <source>
        <dbReference type="ARBA" id="ARBA00023015"/>
    </source>
</evidence>
<keyword evidence="3" id="KW-0804">Transcription</keyword>
<dbReference type="Proteomes" id="UP000215590">
    <property type="component" value="Unassembled WGS sequence"/>
</dbReference>
<dbReference type="EMBL" id="NNRJ01000015">
    <property type="protein sequence ID" value="OYR19923.1"/>
    <property type="molecule type" value="Genomic_DNA"/>
</dbReference>
<dbReference type="GO" id="GO:0043565">
    <property type="term" value="F:sequence-specific DNA binding"/>
    <property type="evidence" value="ECO:0007669"/>
    <property type="project" value="InterPro"/>
</dbReference>
<keyword evidence="4" id="KW-0472">Membrane</keyword>
<reference evidence="6 7" key="1">
    <citation type="submission" date="2017-07" db="EMBL/GenBank/DDBJ databases">
        <title>Phylogenetic study on the rhizospheric bacterium Ochrobactrum sp. A44.</title>
        <authorList>
            <person name="Krzyzanowska D.M."/>
            <person name="Ossowicki A."/>
            <person name="Rajewska M."/>
            <person name="Maciag T."/>
            <person name="Kaczynski Z."/>
            <person name="Czerwicka M."/>
            <person name="Jafra S."/>
        </authorList>
    </citation>
    <scope>NUCLEOTIDE SEQUENCE [LARGE SCALE GENOMIC DNA]</scope>
    <source>
        <strain evidence="6 7">DSM 7216</strain>
    </source>
</reference>
<gene>
    <name evidence="6" type="ORF">CEV31_1342</name>
</gene>
<keyword evidence="2" id="KW-0238">DNA-binding</keyword>
<evidence type="ECO:0000256" key="3">
    <source>
        <dbReference type="ARBA" id="ARBA00023163"/>
    </source>
</evidence>
<feature type="transmembrane region" description="Helical" evidence="4">
    <location>
        <begin position="90"/>
        <end position="110"/>
    </location>
</feature>
<name>A0A256FYK3_9HYPH</name>
<feature type="transmembrane region" description="Helical" evidence="4">
    <location>
        <begin position="58"/>
        <end position="78"/>
    </location>
</feature>
<organism evidence="6 7">
    <name type="scientific">Brucella thiophenivorans</name>
    <dbReference type="NCBI Taxonomy" id="571255"/>
    <lineage>
        <taxon>Bacteria</taxon>
        <taxon>Pseudomonadati</taxon>
        <taxon>Pseudomonadota</taxon>
        <taxon>Alphaproteobacteria</taxon>
        <taxon>Hyphomicrobiales</taxon>
        <taxon>Brucellaceae</taxon>
        <taxon>Brucella/Ochrobactrum group</taxon>
        <taxon>Brucella</taxon>
    </lineage>
</organism>
<evidence type="ECO:0000256" key="2">
    <source>
        <dbReference type="ARBA" id="ARBA00023125"/>
    </source>
</evidence>
<dbReference type="PROSITE" id="PS01124">
    <property type="entry name" value="HTH_ARAC_FAMILY_2"/>
    <property type="match status" value="1"/>
</dbReference>
<keyword evidence="4" id="KW-1133">Transmembrane helix</keyword>
<dbReference type="InterPro" id="IPR009057">
    <property type="entry name" value="Homeodomain-like_sf"/>
</dbReference>
<keyword evidence="1" id="KW-0805">Transcription regulation</keyword>